<dbReference type="AlphaFoldDB" id="A0A2A2WPD5"/>
<dbReference type="Pfam" id="PF00583">
    <property type="entry name" value="Acetyltransf_1"/>
    <property type="match status" value="1"/>
</dbReference>
<comment type="caution">
    <text evidence="2">The sequence shown here is derived from an EMBL/GenBank/DDBJ whole genome shotgun (WGS) entry which is preliminary data.</text>
</comment>
<dbReference type="Pfam" id="PF00586">
    <property type="entry name" value="AIRS"/>
    <property type="match status" value="1"/>
</dbReference>
<dbReference type="PANTHER" id="PTHR30270">
    <property type="entry name" value="THIAMINE-MONOPHOSPHATE KINASE"/>
    <property type="match status" value="1"/>
</dbReference>
<dbReference type="GO" id="GO:0009030">
    <property type="term" value="F:thiamine-phosphate kinase activity"/>
    <property type="evidence" value="ECO:0007669"/>
    <property type="project" value="InterPro"/>
</dbReference>
<keyword evidence="3" id="KW-1185">Reference proteome</keyword>
<dbReference type="Proteomes" id="UP000218810">
    <property type="component" value="Unassembled WGS sequence"/>
</dbReference>
<dbReference type="InterPro" id="IPR010918">
    <property type="entry name" value="PurM-like_C_dom"/>
</dbReference>
<dbReference type="PANTHER" id="PTHR30270:SF0">
    <property type="entry name" value="THIAMINE-MONOPHOSPHATE KINASE"/>
    <property type="match status" value="1"/>
</dbReference>
<name>A0A2A2WPD5_9ACTN</name>
<proteinExistence type="predicted"/>
<sequence>MLDLRDLAGPAITGPALTGPASTGRTRAAESVLGSAAASILAGGHRAEPGPVVRIAEDPGVLAAYHRLRHEEFVLRQGLFPRTDLDDVDDDPRTVVLVSVAPDGTVLGGVRIAPCAEPDIGWWAGSRLVVADTAHSGGIGPALIRSACAHVEARGVLRFDADVQDRYCPLFTSLGWDDTGAGPVISGRAHRRMRWPVDRIQRLADTTKSLLSGLLAPLADQPGGLGEAGFRGDDGAPVPGTDLVAACDAILPSMVERDPEWAGWCSVLVNLGDLSAMGADPVGLLDAVAAPTPSHLERIVRGVAAAAAAWRVPVLGGHTQVGVPSALSVTALGRTSRPVPAGGGRPGHIVSLTADLGGSWRPGYHERQWDSSSSRTSDELRLLAGHVARIAPAAAKDVSMAGIVGTAGMLAEASGTGAEFDVAAIPRPAGASVGAWLTCFPGYAMLTADRDPAPAPAGPAVTATCGHLTDEPGVRLRWPDGEFTVAVVGTVTGLGPA</sequence>
<evidence type="ECO:0000259" key="1">
    <source>
        <dbReference type="PROSITE" id="PS51186"/>
    </source>
</evidence>
<dbReference type="RefSeq" id="WP_095718640.1">
    <property type="nucleotide sequence ID" value="NZ_NTGA01000020.1"/>
</dbReference>
<organism evidence="2 3">
    <name type="scientific">Dietzia natronolimnaea</name>
    <dbReference type="NCBI Taxonomy" id="161920"/>
    <lineage>
        <taxon>Bacteria</taxon>
        <taxon>Bacillati</taxon>
        <taxon>Actinomycetota</taxon>
        <taxon>Actinomycetes</taxon>
        <taxon>Mycobacteriales</taxon>
        <taxon>Dietziaceae</taxon>
        <taxon>Dietzia</taxon>
    </lineage>
</organism>
<dbReference type="NCBIfam" id="TIGR04045">
    <property type="entry name" value="MSMEG_0567_GNAT"/>
    <property type="match status" value="1"/>
</dbReference>
<evidence type="ECO:0000313" key="3">
    <source>
        <dbReference type="Proteomes" id="UP000218810"/>
    </source>
</evidence>
<reference evidence="3" key="1">
    <citation type="submission" date="2017-09" db="EMBL/GenBank/DDBJ databases">
        <authorList>
            <person name="Zhang Y."/>
            <person name="Huang X."/>
            <person name="Liu J."/>
            <person name="Lu L."/>
            <person name="Peng K."/>
        </authorList>
    </citation>
    <scope>NUCLEOTIDE SEQUENCE [LARGE SCALE GENOMIC DNA]</scope>
    <source>
        <strain evidence="3">S-XJ-1</strain>
    </source>
</reference>
<dbReference type="InterPro" id="IPR023911">
    <property type="entry name" value="MSMEG_0567/sll0787_C"/>
</dbReference>
<dbReference type="EMBL" id="NTGA01000020">
    <property type="protein sequence ID" value="PAY22814.1"/>
    <property type="molecule type" value="Genomic_DNA"/>
</dbReference>
<dbReference type="Gene3D" id="3.90.650.10">
    <property type="entry name" value="PurM-like C-terminal domain"/>
    <property type="match status" value="1"/>
</dbReference>
<gene>
    <name evidence="2" type="ORF">CEY15_12025</name>
</gene>
<protein>
    <submittedName>
        <fullName evidence="2">AIR synthase</fullName>
    </submittedName>
</protein>
<accession>A0A2A2WPD5</accession>
<dbReference type="InterPro" id="IPR024035">
    <property type="entry name" value="MSMEG_0567_GNAT"/>
</dbReference>
<dbReference type="OrthoDB" id="9767928at2"/>
<dbReference type="InterPro" id="IPR016181">
    <property type="entry name" value="Acyl_CoA_acyltransferase"/>
</dbReference>
<dbReference type="SUPFAM" id="SSF55729">
    <property type="entry name" value="Acyl-CoA N-acyltransferases (Nat)"/>
    <property type="match status" value="1"/>
</dbReference>
<dbReference type="PROSITE" id="PS51186">
    <property type="entry name" value="GNAT"/>
    <property type="match status" value="1"/>
</dbReference>
<dbReference type="GO" id="GO:0016747">
    <property type="term" value="F:acyltransferase activity, transferring groups other than amino-acyl groups"/>
    <property type="evidence" value="ECO:0007669"/>
    <property type="project" value="InterPro"/>
</dbReference>
<dbReference type="InterPro" id="IPR036676">
    <property type="entry name" value="PurM-like_C_sf"/>
</dbReference>
<dbReference type="Gene3D" id="3.30.1330.10">
    <property type="entry name" value="PurM-like, N-terminal domain"/>
    <property type="match status" value="1"/>
</dbReference>
<dbReference type="InterPro" id="IPR006283">
    <property type="entry name" value="ThiL-like"/>
</dbReference>
<dbReference type="InterPro" id="IPR016188">
    <property type="entry name" value="PurM-like_N"/>
</dbReference>
<dbReference type="InterPro" id="IPR000182">
    <property type="entry name" value="GNAT_dom"/>
</dbReference>
<dbReference type="Pfam" id="PF02769">
    <property type="entry name" value="AIRS_C"/>
    <property type="match status" value="1"/>
</dbReference>
<evidence type="ECO:0000313" key="2">
    <source>
        <dbReference type="EMBL" id="PAY22814.1"/>
    </source>
</evidence>
<dbReference type="SUPFAM" id="SSF55326">
    <property type="entry name" value="PurM N-terminal domain-like"/>
    <property type="match status" value="1"/>
</dbReference>
<dbReference type="Gene3D" id="3.40.630.30">
    <property type="match status" value="1"/>
</dbReference>
<dbReference type="NCBIfam" id="TIGR04050">
    <property type="entry name" value="MSMEG_0567_Cter"/>
    <property type="match status" value="1"/>
</dbReference>
<dbReference type="SUPFAM" id="SSF56042">
    <property type="entry name" value="PurM C-terminal domain-like"/>
    <property type="match status" value="1"/>
</dbReference>
<dbReference type="InterPro" id="IPR036921">
    <property type="entry name" value="PurM-like_N_sf"/>
</dbReference>
<dbReference type="GO" id="GO:0009228">
    <property type="term" value="P:thiamine biosynthetic process"/>
    <property type="evidence" value="ECO:0007669"/>
    <property type="project" value="InterPro"/>
</dbReference>
<feature type="domain" description="N-acetyltransferase" evidence="1">
    <location>
        <begin position="51"/>
        <end position="198"/>
    </location>
</feature>